<evidence type="ECO:0000313" key="2">
    <source>
        <dbReference type="Proteomes" id="UP000680038"/>
    </source>
</evidence>
<dbReference type="RefSeq" id="WP_215239069.1">
    <property type="nucleotide sequence ID" value="NZ_CAJRAF010000002.1"/>
</dbReference>
<dbReference type="EMBL" id="CAJRAF010000002">
    <property type="protein sequence ID" value="CAG5000284.1"/>
    <property type="molecule type" value="Genomic_DNA"/>
</dbReference>
<protein>
    <submittedName>
        <fullName evidence="1">Uncharacterized protein</fullName>
    </submittedName>
</protein>
<organism evidence="1 2">
    <name type="scientific">Dyadobacter helix</name>
    <dbReference type="NCBI Taxonomy" id="2822344"/>
    <lineage>
        <taxon>Bacteria</taxon>
        <taxon>Pseudomonadati</taxon>
        <taxon>Bacteroidota</taxon>
        <taxon>Cytophagia</taxon>
        <taxon>Cytophagales</taxon>
        <taxon>Spirosomataceae</taxon>
        <taxon>Dyadobacter</taxon>
    </lineage>
</organism>
<dbReference type="Proteomes" id="UP000680038">
    <property type="component" value="Unassembled WGS sequence"/>
</dbReference>
<evidence type="ECO:0000313" key="1">
    <source>
        <dbReference type="EMBL" id="CAG5000284.1"/>
    </source>
</evidence>
<sequence>MLRKIRYAHIQMSKVGPGVKKWLPGLLFLAAQMGNTIYELMGDTRTVSWAPHTTQVYYRVEAYENGLPWKAEAVQSRYGIAQTHWESHSEGNLRRLLLTVEETEQTGNPDSLKVYYSRNMGPERFFSWKANK</sequence>
<keyword evidence="2" id="KW-1185">Reference proteome</keyword>
<dbReference type="AlphaFoldDB" id="A0A916N5W8"/>
<reference evidence="1" key="1">
    <citation type="submission" date="2021-04" db="EMBL/GenBank/DDBJ databases">
        <authorList>
            <person name="Rodrigo-Torres L."/>
            <person name="Arahal R. D."/>
            <person name="Lucena T."/>
        </authorList>
    </citation>
    <scope>NUCLEOTIDE SEQUENCE</scope>
    <source>
        <strain evidence="1">CECT 9275</strain>
    </source>
</reference>
<comment type="caution">
    <text evidence="1">The sequence shown here is derived from an EMBL/GenBank/DDBJ whole genome shotgun (WGS) entry which is preliminary data.</text>
</comment>
<gene>
    <name evidence="1" type="ORF">DYBT9275_02432</name>
</gene>
<proteinExistence type="predicted"/>
<accession>A0A916N5W8</accession>
<name>A0A916N5W8_9BACT</name>